<name>A0A9N8WFX5_9GLOM</name>
<evidence type="ECO:0000256" key="1">
    <source>
        <dbReference type="SAM" id="MobiDB-lite"/>
    </source>
</evidence>
<comment type="caution">
    <text evidence="2">The sequence shown here is derived from an EMBL/GenBank/DDBJ whole genome shotgun (WGS) entry which is preliminary data.</text>
</comment>
<reference evidence="2" key="1">
    <citation type="submission" date="2021-06" db="EMBL/GenBank/DDBJ databases">
        <authorList>
            <person name="Kallberg Y."/>
            <person name="Tangrot J."/>
            <person name="Rosling A."/>
        </authorList>
    </citation>
    <scope>NUCLEOTIDE SEQUENCE</scope>
    <source>
        <strain evidence="2">FL130A</strain>
    </source>
</reference>
<gene>
    <name evidence="2" type="ORF">ALEPTO_LOCUS2537</name>
</gene>
<evidence type="ECO:0000313" key="2">
    <source>
        <dbReference type="EMBL" id="CAG8482016.1"/>
    </source>
</evidence>
<sequence length="118" mass="12902">MAFSNLKALAYNIHKITGDTIIQEIEIPEIPKCSICTKDILVVGLQYSNVDIYFTDVDVVDEGSRRDSASSQTSGTSTLVNEFTCNIEINFSGTTSQGQAMDLDKNEETEHQHGPAEG</sequence>
<protein>
    <submittedName>
        <fullName evidence="2">11013_t:CDS:1</fullName>
    </submittedName>
</protein>
<feature type="region of interest" description="Disordered" evidence="1">
    <location>
        <begin position="95"/>
        <end position="118"/>
    </location>
</feature>
<dbReference type="Proteomes" id="UP000789508">
    <property type="component" value="Unassembled WGS sequence"/>
</dbReference>
<dbReference type="AlphaFoldDB" id="A0A9N8WFX5"/>
<evidence type="ECO:0000313" key="3">
    <source>
        <dbReference type="Proteomes" id="UP000789508"/>
    </source>
</evidence>
<dbReference type="OrthoDB" id="10484259at2759"/>
<organism evidence="2 3">
    <name type="scientific">Ambispora leptoticha</name>
    <dbReference type="NCBI Taxonomy" id="144679"/>
    <lineage>
        <taxon>Eukaryota</taxon>
        <taxon>Fungi</taxon>
        <taxon>Fungi incertae sedis</taxon>
        <taxon>Mucoromycota</taxon>
        <taxon>Glomeromycotina</taxon>
        <taxon>Glomeromycetes</taxon>
        <taxon>Archaeosporales</taxon>
        <taxon>Ambisporaceae</taxon>
        <taxon>Ambispora</taxon>
    </lineage>
</organism>
<proteinExistence type="predicted"/>
<feature type="compositionally biased region" description="Basic and acidic residues" evidence="1">
    <location>
        <begin position="102"/>
        <end position="118"/>
    </location>
</feature>
<accession>A0A9N8WFX5</accession>
<keyword evidence="3" id="KW-1185">Reference proteome</keyword>
<dbReference type="EMBL" id="CAJVPS010000382">
    <property type="protein sequence ID" value="CAG8482016.1"/>
    <property type="molecule type" value="Genomic_DNA"/>
</dbReference>